<dbReference type="PROSITE" id="PS51352">
    <property type="entry name" value="THIOREDOXIN_2"/>
    <property type="match status" value="1"/>
</dbReference>
<dbReference type="InterPro" id="IPR012336">
    <property type="entry name" value="Thioredoxin-like_fold"/>
</dbReference>
<dbReference type="RefSeq" id="WP_010527388.1">
    <property type="nucleotide sequence ID" value="NZ_AFSL01000043.1"/>
</dbReference>
<keyword evidence="4" id="KW-1185">Reference proteome</keyword>
<dbReference type="SUPFAM" id="SSF52833">
    <property type="entry name" value="Thioredoxin-like"/>
    <property type="match status" value="1"/>
</dbReference>
<dbReference type="Pfam" id="PF13905">
    <property type="entry name" value="Thioredoxin_8"/>
    <property type="match status" value="1"/>
</dbReference>
<evidence type="ECO:0000259" key="2">
    <source>
        <dbReference type="PROSITE" id="PS51352"/>
    </source>
</evidence>
<name>A0A1I2AZZ4_9BACT</name>
<dbReference type="InterPro" id="IPR025380">
    <property type="entry name" value="DUF4369"/>
</dbReference>
<evidence type="ECO:0000256" key="1">
    <source>
        <dbReference type="SAM" id="Coils"/>
    </source>
</evidence>
<dbReference type="STRING" id="385682.SAMN05444380_11257"/>
<dbReference type="GO" id="GO:0016853">
    <property type="term" value="F:isomerase activity"/>
    <property type="evidence" value="ECO:0007669"/>
    <property type="project" value="UniProtKB-KW"/>
</dbReference>
<feature type="coiled-coil region" evidence="1">
    <location>
        <begin position="129"/>
        <end position="156"/>
    </location>
</feature>
<evidence type="ECO:0000313" key="4">
    <source>
        <dbReference type="Proteomes" id="UP000181976"/>
    </source>
</evidence>
<accession>A0A1I2AZZ4</accession>
<dbReference type="InterPro" id="IPR013766">
    <property type="entry name" value="Thioredoxin_domain"/>
</dbReference>
<reference evidence="3 4" key="1">
    <citation type="submission" date="2016-10" db="EMBL/GenBank/DDBJ databases">
        <authorList>
            <person name="de Groot N.N."/>
        </authorList>
    </citation>
    <scope>NUCLEOTIDE SEQUENCE [LARGE SCALE GENOMIC DNA]</scope>
    <source>
        <strain evidence="3 4">DSM 19012</strain>
    </source>
</reference>
<dbReference type="OrthoDB" id="9805634at2"/>
<dbReference type="Proteomes" id="UP000181976">
    <property type="component" value="Unassembled WGS sequence"/>
</dbReference>
<keyword evidence="1" id="KW-0175">Coiled coil</keyword>
<dbReference type="PANTHER" id="PTHR42852">
    <property type="entry name" value="THIOL:DISULFIDE INTERCHANGE PROTEIN DSBE"/>
    <property type="match status" value="1"/>
</dbReference>
<sequence>MKFLNISLLFFWMAINFSIYGTPISFKGDNPNGHRIEITINGLKDTTLILGHYFNQRMYVDDTTRIDGSGKAIFSDDKPLPGGIYVVYLPNKKYFDVLIDQDQHFEVSIDTSDFINSMKVNGSEQTKLFNQYQRFIAERQEKAKNLQEQLKNTDADSSQGEKIKAELEKLNQEVKHQWNTLIEENPGTLLALFLKGIQEVEIPDFEVPEGASNPDSLLRIKKYRYYREHYFDNIDLTDARILRTPFFGRKIENYFSSVLPQIPDTLLNEAIKLIEKTRPSSEVFRFMVSNLFNYANDSQIMGMDKMLVGLAEKYYLAGEATWADEEFLEKLETRVKEIKPTLIGNKAHDLKMQSFNGQYYRLYEINAPVTILVFWEPDCGHCKKAIPKLNEIYQKKLIDKGVKIFAVYTQGNEPEWVDFIEKNQLYDFINVWDPYRHTGFREHFDVKSTPTIFILDKDKKIIGKRIAVEDLPGFIEHYLKYRQNKAS</sequence>
<gene>
    <name evidence="3" type="ORF">SAMN05444380_11257</name>
</gene>
<dbReference type="EMBL" id="FONA01000012">
    <property type="protein sequence ID" value="SFE49505.1"/>
    <property type="molecule type" value="Genomic_DNA"/>
</dbReference>
<keyword evidence="3" id="KW-0413">Isomerase</keyword>
<dbReference type="PANTHER" id="PTHR42852:SF13">
    <property type="entry name" value="PROTEIN DIPZ"/>
    <property type="match status" value="1"/>
</dbReference>
<dbReference type="InParanoid" id="A0A1I2AZZ4"/>
<proteinExistence type="predicted"/>
<evidence type="ECO:0000313" key="3">
    <source>
        <dbReference type="EMBL" id="SFE49505.1"/>
    </source>
</evidence>
<dbReference type="InterPro" id="IPR050553">
    <property type="entry name" value="Thioredoxin_ResA/DsbE_sf"/>
</dbReference>
<dbReference type="CDD" id="cd02966">
    <property type="entry name" value="TlpA_like_family"/>
    <property type="match status" value="1"/>
</dbReference>
<organism evidence="3 4">
    <name type="scientific">Thermophagus xiamenensis</name>
    <dbReference type="NCBI Taxonomy" id="385682"/>
    <lineage>
        <taxon>Bacteria</taxon>
        <taxon>Pseudomonadati</taxon>
        <taxon>Bacteroidota</taxon>
        <taxon>Bacteroidia</taxon>
        <taxon>Marinilabiliales</taxon>
        <taxon>Marinilabiliaceae</taxon>
        <taxon>Thermophagus</taxon>
    </lineage>
</organism>
<protein>
    <submittedName>
        <fullName evidence="3">Thiol-disulfide isomerase or thioredoxin</fullName>
    </submittedName>
</protein>
<dbReference type="Gene3D" id="3.40.30.10">
    <property type="entry name" value="Glutaredoxin"/>
    <property type="match status" value="1"/>
</dbReference>
<dbReference type="Pfam" id="PF14289">
    <property type="entry name" value="DUF4369"/>
    <property type="match status" value="1"/>
</dbReference>
<feature type="domain" description="Thioredoxin" evidence="2">
    <location>
        <begin position="341"/>
        <end position="487"/>
    </location>
</feature>
<dbReference type="eggNOG" id="COG0526">
    <property type="taxonomic scope" value="Bacteria"/>
</dbReference>
<dbReference type="AlphaFoldDB" id="A0A1I2AZZ4"/>
<dbReference type="InterPro" id="IPR036249">
    <property type="entry name" value="Thioredoxin-like_sf"/>
</dbReference>